<feature type="signal peptide" evidence="2">
    <location>
        <begin position="1"/>
        <end position="20"/>
    </location>
</feature>
<dbReference type="Pfam" id="PF11720">
    <property type="entry name" value="Inhibitor_I78"/>
    <property type="match status" value="1"/>
</dbReference>
<proteinExistence type="predicted"/>
<feature type="region of interest" description="Disordered" evidence="1">
    <location>
        <begin position="41"/>
        <end position="67"/>
    </location>
</feature>
<name>A0A562DIA2_9GAMM</name>
<evidence type="ECO:0000256" key="2">
    <source>
        <dbReference type="SAM" id="SignalP"/>
    </source>
</evidence>
<evidence type="ECO:0000313" key="3">
    <source>
        <dbReference type="EMBL" id="TWH09317.1"/>
    </source>
</evidence>
<dbReference type="EMBL" id="VLJS01000069">
    <property type="protein sequence ID" value="TWH09317.1"/>
    <property type="molecule type" value="Genomic_DNA"/>
</dbReference>
<dbReference type="Proteomes" id="UP000321583">
    <property type="component" value="Unassembled WGS sequence"/>
</dbReference>
<reference evidence="3 4" key="1">
    <citation type="submission" date="2019-07" db="EMBL/GenBank/DDBJ databases">
        <title>Genome sequencing of lignin-degrading bacterial isolates.</title>
        <authorList>
            <person name="Gladden J."/>
        </authorList>
    </citation>
    <scope>NUCLEOTIDE SEQUENCE [LARGE SCALE GENOMIC DNA]</scope>
    <source>
        <strain evidence="3 4">J19</strain>
    </source>
</reference>
<gene>
    <name evidence="3" type="ORF">L613_000400000380</name>
</gene>
<organism evidence="3 4">
    <name type="scientific">Pseudoxanthomonas taiwanensis J19</name>
    <dbReference type="NCBI Taxonomy" id="935569"/>
    <lineage>
        <taxon>Bacteria</taxon>
        <taxon>Pseudomonadati</taxon>
        <taxon>Pseudomonadota</taxon>
        <taxon>Gammaproteobacteria</taxon>
        <taxon>Lysobacterales</taxon>
        <taxon>Lysobacteraceae</taxon>
        <taxon>Pseudoxanthomonas</taxon>
    </lineage>
</organism>
<sequence>MRFRPRLVLPLVLLGLAACAGNNGTLSDDEEQQQALLAARKALESAADTGPAATEPPPPPSCDAAPVQGLVGETASDELVEQARTDAGADSVRVLKPGQAVTLEFNGARLNVEVDEANQIVSLRCG</sequence>
<comment type="caution">
    <text evidence="3">The sequence shown here is derived from an EMBL/GenBank/DDBJ whole genome shotgun (WGS) entry which is preliminary data.</text>
</comment>
<dbReference type="InterPro" id="IPR021719">
    <property type="entry name" value="Prot_inh_I78"/>
</dbReference>
<dbReference type="OrthoDB" id="7917348at2"/>
<keyword evidence="4" id="KW-1185">Reference proteome</keyword>
<dbReference type="Gene3D" id="3.30.10.10">
    <property type="entry name" value="Trypsin Inhibitor V, subunit A"/>
    <property type="match status" value="1"/>
</dbReference>
<dbReference type="AlphaFoldDB" id="A0A562DIA2"/>
<accession>A0A562DIA2</accession>
<keyword evidence="2" id="KW-0732">Signal</keyword>
<dbReference type="PROSITE" id="PS51257">
    <property type="entry name" value="PROKAR_LIPOPROTEIN"/>
    <property type="match status" value="1"/>
</dbReference>
<dbReference type="PANTHER" id="PTHR39600:SF1">
    <property type="entry name" value="PEPTIDASE INHIBITOR I78 FAMILY PROTEIN"/>
    <property type="match status" value="1"/>
</dbReference>
<dbReference type="RefSeq" id="WP_019399281.1">
    <property type="nucleotide sequence ID" value="NZ_VLJS01000069.1"/>
</dbReference>
<dbReference type="PANTHER" id="PTHR39600">
    <property type="entry name" value="PEPTIDASE INHIBITOR I78 FAMILY PROTEIN"/>
    <property type="match status" value="1"/>
</dbReference>
<feature type="compositionally biased region" description="Low complexity" evidence="1">
    <location>
        <begin position="41"/>
        <end position="53"/>
    </location>
</feature>
<protein>
    <submittedName>
        <fullName evidence="3">Peptidase inhibitor I78 family protein</fullName>
    </submittedName>
</protein>
<evidence type="ECO:0000313" key="4">
    <source>
        <dbReference type="Proteomes" id="UP000321583"/>
    </source>
</evidence>
<feature type="chain" id="PRO_5021965061" evidence="2">
    <location>
        <begin position="21"/>
        <end position="126"/>
    </location>
</feature>
<evidence type="ECO:0000256" key="1">
    <source>
        <dbReference type="SAM" id="MobiDB-lite"/>
    </source>
</evidence>